<accession>A0A2G5SC48</accession>
<dbReference type="PANTHER" id="PTHR21471:SF48">
    <property type="entry name" value="DUF1248 DOMAIN-CONTAINING PROTEIN"/>
    <property type="match status" value="1"/>
</dbReference>
<reference evidence="3" key="1">
    <citation type="submission" date="2017-10" db="EMBL/GenBank/DDBJ databases">
        <title>Rapid genome shrinkage in a self-fertile nematode reveals novel sperm competition proteins.</title>
        <authorList>
            <person name="Yin D."/>
            <person name="Schwarz E.M."/>
            <person name="Thomas C.G."/>
            <person name="Felde R.L."/>
            <person name="Korf I.F."/>
            <person name="Cutter A.D."/>
            <person name="Schartner C.M."/>
            <person name="Ralston E.J."/>
            <person name="Meyer B.J."/>
            <person name="Haag E.S."/>
        </authorList>
    </citation>
    <scope>NUCLEOTIDE SEQUENCE [LARGE SCALE GENOMIC DNA]</scope>
    <source>
        <strain evidence="3">JU1422</strain>
    </source>
</reference>
<keyword evidence="3" id="KW-1185">Reference proteome</keyword>
<dbReference type="OrthoDB" id="5771378at2759"/>
<evidence type="ECO:0000259" key="1">
    <source>
        <dbReference type="Pfam" id="PF06852"/>
    </source>
</evidence>
<dbReference type="InterPro" id="IPR009658">
    <property type="entry name" value="DUF1248"/>
</dbReference>
<dbReference type="PANTHER" id="PTHR21471">
    <property type="entry name" value="GNAT FAMILY ACETYLTRANSFERASE-RELATED"/>
    <property type="match status" value="1"/>
</dbReference>
<gene>
    <name evidence="2" type="ORF">B9Z55_028288</name>
</gene>
<name>A0A2G5SC48_9PELO</name>
<dbReference type="AlphaFoldDB" id="A0A2G5SC48"/>
<dbReference type="STRING" id="1611254.A0A2G5SC48"/>
<evidence type="ECO:0000313" key="3">
    <source>
        <dbReference type="Proteomes" id="UP000230233"/>
    </source>
</evidence>
<dbReference type="Proteomes" id="UP000230233">
    <property type="component" value="Unassembled WGS sequence"/>
</dbReference>
<organism evidence="2 3">
    <name type="scientific">Caenorhabditis nigoni</name>
    <dbReference type="NCBI Taxonomy" id="1611254"/>
    <lineage>
        <taxon>Eukaryota</taxon>
        <taxon>Metazoa</taxon>
        <taxon>Ecdysozoa</taxon>
        <taxon>Nematoda</taxon>
        <taxon>Chromadorea</taxon>
        <taxon>Rhabditida</taxon>
        <taxon>Rhabditina</taxon>
        <taxon>Rhabditomorpha</taxon>
        <taxon>Rhabditoidea</taxon>
        <taxon>Rhabditidae</taxon>
        <taxon>Peloderinae</taxon>
        <taxon>Caenorhabditis</taxon>
    </lineage>
</organism>
<sequence length="349" mass="40457">MLISRRVSLLSTRLFASSSMSTIPQITRADVDFLTNPPKKYVDQFMKVHGNDRTVFKQYDISQWQYCFPDYKFKVIALKGTTRVIAVAHVCPMYPLKGSGNKPMIFMGFGWIEPEYRCPSMAMLQNELCMEEVHSDEDNLVSQINEPGRRFWHLMCGLKDHEDIGHRTADVGYKSFYDAKEVVIPKDLNTNGIYLRNARDVPKRDIIEYDQTIHPYHREKYIISHMYDRDGFGKVAYDEDGKVIGIGQAIIYNNKKDCNLGPIYADEPRVAQAMFKEMLQDIKDSGKFVSQFEVRSAQMAPNSFRWITPFLNCKPTRSHICNLVYKHWAPQNIDHTKVYSPTHAQLFLV</sequence>
<feature type="domain" description="DUF1248" evidence="1">
    <location>
        <begin position="29"/>
        <end position="213"/>
    </location>
</feature>
<dbReference type="Pfam" id="PF06852">
    <property type="entry name" value="DUF1248"/>
    <property type="match status" value="1"/>
</dbReference>
<evidence type="ECO:0000313" key="2">
    <source>
        <dbReference type="EMBL" id="PIC12634.1"/>
    </source>
</evidence>
<comment type="caution">
    <text evidence="2">The sequence shown here is derived from an EMBL/GenBank/DDBJ whole genome shotgun (WGS) entry which is preliminary data.</text>
</comment>
<dbReference type="EMBL" id="PDUG01000020">
    <property type="protein sequence ID" value="PIC12634.1"/>
    <property type="molecule type" value="Genomic_DNA"/>
</dbReference>
<protein>
    <recommendedName>
        <fullName evidence="1">DUF1248 domain-containing protein</fullName>
    </recommendedName>
</protein>
<proteinExistence type="predicted"/>
<dbReference type="Gene3D" id="3.40.630.90">
    <property type="match status" value="1"/>
</dbReference>